<evidence type="ECO:0000313" key="3">
    <source>
        <dbReference type="EMBL" id="EXB45106.1"/>
    </source>
</evidence>
<reference evidence="4" key="1">
    <citation type="submission" date="2013-01" db="EMBL/GenBank/DDBJ databases">
        <title>Draft Genome Sequence of a Mulberry Tree, Morus notabilis C.K. Schneid.</title>
        <authorList>
            <person name="He N."/>
            <person name="Zhao S."/>
        </authorList>
    </citation>
    <scope>NUCLEOTIDE SEQUENCE</scope>
</reference>
<keyword evidence="4" id="KW-1185">Reference proteome</keyword>
<feature type="region of interest" description="Disordered" evidence="1">
    <location>
        <begin position="138"/>
        <end position="169"/>
    </location>
</feature>
<dbReference type="AlphaFoldDB" id="W9QZA7"/>
<dbReference type="EMBL" id="KE343890">
    <property type="protein sequence ID" value="EXB45106.1"/>
    <property type="molecule type" value="Genomic_DNA"/>
</dbReference>
<protein>
    <recommendedName>
        <fullName evidence="2">Putative plant transposon protein domain-containing protein</fullName>
    </recommendedName>
</protein>
<feature type="domain" description="Putative plant transposon protein" evidence="2">
    <location>
        <begin position="4"/>
        <end position="109"/>
    </location>
</feature>
<sequence>MRMSEVLRAICYIVRRWTLANGVLSFFDSRYLEKNMKVWHHFFRTRLHSRSHTLEVSRERALALYAIKKGLTMNISGIINTVISYAIRNKHVGLAFPSLITKLIEMAGVEFKDNNNCKPVCLLDFNSINQIWSNQAEEGGVKEVGRSRQAPKRKSKAKVTTSDWYDAFE</sequence>
<evidence type="ECO:0000259" key="2">
    <source>
        <dbReference type="Pfam" id="PF20167"/>
    </source>
</evidence>
<evidence type="ECO:0000313" key="4">
    <source>
        <dbReference type="Proteomes" id="UP000030645"/>
    </source>
</evidence>
<evidence type="ECO:0000256" key="1">
    <source>
        <dbReference type="SAM" id="MobiDB-lite"/>
    </source>
</evidence>
<proteinExistence type="predicted"/>
<name>W9QZA7_9ROSA</name>
<organism evidence="3 4">
    <name type="scientific">Morus notabilis</name>
    <dbReference type="NCBI Taxonomy" id="981085"/>
    <lineage>
        <taxon>Eukaryota</taxon>
        <taxon>Viridiplantae</taxon>
        <taxon>Streptophyta</taxon>
        <taxon>Embryophyta</taxon>
        <taxon>Tracheophyta</taxon>
        <taxon>Spermatophyta</taxon>
        <taxon>Magnoliopsida</taxon>
        <taxon>eudicotyledons</taxon>
        <taxon>Gunneridae</taxon>
        <taxon>Pentapetalae</taxon>
        <taxon>rosids</taxon>
        <taxon>fabids</taxon>
        <taxon>Rosales</taxon>
        <taxon>Moraceae</taxon>
        <taxon>Moreae</taxon>
        <taxon>Morus</taxon>
    </lineage>
</organism>
<accession>W9QZA7</accession>
<dbReference type="Proteomes" id="UP000030645">
    <property type="component" value="Unassembled WGS sequence"/>
</dbReference>
<gene>
    <name evidence="3" type="ORF">L484_019331</name>
</gene>
<dbReference type="Pfam" id="PF20167">
    <property type="entry name" value="Transposase_32"/>
    <property type="match status" value="1"/>
</dbReference>
<dbReference type="InterPro" id="IPR046796">
    <property type="entry name" value="Transposase_32_dom"/>
</dbReference>